<sequence>MIRDSVLLMLSLIHITKNDIDLDYNKFYGEARCKPMRYLPLIPRLQRSYASEASDPLIGWSTAGVMGCPVCIDDTRIFHLQNDRKSCYFDCNRQFLPQDYPYRRNKKAFTKKRVEKKDLCKQSRPRRNNLTTNDNRIQQSVFNHPGRASGETRIELQGQLVVGVALLGSYR</sequence>
<comment type="caution">
    <text evidence="1">The sequence shown here is derived from an EMBL/GenBank/DDBJ whole genome shotgun (WGS) entry which is preliminary data.</text>
</comment>
<dbReference type="InterPro" id="IPR004242">
    <property type="entry name" value="Transposase_21"/>
</dbReference>
<dbReference type="PANTHER" id="PTHR10775">
    <property type="entry name" value="OS08G0208400 PROTEIN"/>
    <property type="match status" value="1"/>
</dbReference>
<evidence type="ECO:0000313" key="2">
    <source>
        <dbReference type="Proteomes" id="UP001289374"/>
    </source>
</evidence>
<reference evidence="1" key="2">
    <citation type="journal article" date="2024" name="Plant">
        <title>Genomic evolution and insights into agronomic trait innovations of Sesamum species.</title>
        <authorList>
            <person name="Miao H."/>
            <person name="Wang L."/>
            <person name="Qu L."/>
            <person name="Liu H."/>
            <person name="Sun Y."/>
            <person name="Le M."/>
            <person name="Wang Q."/>
            <person name="Wei S."/>
            <person name="Zheng Y."/>
            <person name="Lin W."/>
            <person name="Duan Y."/>
            <person name="Cao H."/>
            <person name="Xiong S."/>
            <person name="Wang X."/>
            <person name="Wei L."/>
            <person name="Li C."/>
            <person name="Ma Q."/>
            <person name="Ju M."/>
            <person name="Zhao R."/>
            <person name="Li G."/>
            <person name="Mu C."/>
            <person name="Tian Q."/>
            <person name="Mei H."/>
            <person name="Zhang T."/>
            <person name="Gao T."/>
            <person name="Zhang H."/>
        </authorList>
    </citation>
    <scope>NUCLEOTIDE SEQUENCE</scope>
    <source>
        <strain evidence="1">K16</strain>
    </source>
</reference>
<dbReference type="Pfam" id="PF02992">
    <property type="entry name" value="Transposase_21"/>
    <property type="match status" value="1"/>
</dbReference>
<accession>A0AAE1WAM9</accession>
<dbReference type="Proteomes" id="UP001289374">
    <property type="component" value="Unassembled WGS sequence"/>
</dbReference>
<proteinExistence type="predicted"/>
<dbReference type="PANTHER" id="PTHR10775:SF185">
    <property type="entry name" value="OS08G0208400 PROTEIN"/>
    <property type="match status" value="1"/>
</dbReference>
<reference evidence="1" key="1">
    <citation type="submission" date="2020-06" db="EMBL/GenBank/DDBJ databases">
        <authorList>
            <person name="Li T."/>
            <person name="Hu X."/>
            <person name="Zhang T."/>
            <person name="Song X."/>
            <person name="Zhang H."/>
            <person name="Dai N."/>
            <person name="Sheng W."/>
            <person name="Hou X."/>
            <person name="Wei L."/>
        </authorList>
    </citation>
    <scope>NUCLEOTIDE SEQUENCE</scope>
    <source>
        <strain evidence="1">K16</strain>
        <tissue evidence="1">Leaf</tissue>
    </source>
</reference>
<dbReference type="EMBL" id="JACGWL010000013">
    <property type="protein sequence ID" value="KAK4389872.1"/>
    <property type="molecule type" value="Genomic_DNA"/>
</dbReference>
<gene>
    <name evidence="1" type="ORF">Sango_2324200</name>
</gene>
<organism evidence="1 2">
    <name type="scientific">Sesamum angolense</name>
    <dbReference type="NCBI Taxonomy" id="2727404"/>
    <lineage>
        <taxon>Eukaryota</taxon>
        <taxon>Viridiplantae</taxon>
        <taxon>Streptophyta</taxon>
        <taxon>Embryophyta</taxon>
        <taxon>Tracheophyta</taxon>
        <taxon>Spermatophyta</taxon>
        <taxon>Magnoliopsida</taxon>
        <taxon>eudicotyledons</taxon>
        <taxon>Gunneridae</taxon>
        <taxon>Pentapetalae</taxon>
        <taxon>asterids</taxon>
        <taxon>lamiids</taxon>
        <taxon>Lamiales</taxon>
        <taxon>Pedaliaceae</taxon>
        <taxon>Sesamum</taxon>
    </lineage>
</organism>
<protein>
    <submittedName>
        <fullName evidence="1">Uncharacterized protein</fullName>
    </submittedName>
</protein>
<dbReference type="AlphaFoldDB" id="A0AAE1WAM9"/>
<name>A0AAE1WAM9_9LAMI</name>
<evidence type="ECO:0000313" key="1">
    <source>
        <dbReference type="EMBL" id="KAK4389872.1"/>
    </source>
</evidence>
<keyword evidence="2" id="KW-1185">Reference proteome</keyword>